<dbReference type="PANTHER" id="PTHR43443:SF1">
    <property type="entry name" value="3-HEXULOSE-6-PHOSPHATE ISOMERASE"/>
    <property type="match status" value="1"/>
</dbReference>
<dbReference type="Gene3D" id="3.40.50.10490">
    <property type="entry name" value="Glucose-6-phosphate isomerase like protein, domain 1"/>
    <property type="match status" value="1"/>
</dbReference>
<organism evidence="3 4">
    <name type="scientific">Archaeoglobus profundus (strain DSM 5631 / JCM 9629 / NBRC 100127 / Av18)</name>
    <dbReference type="NCBI Taxonomy" id="572546"/>
    <lineage>
        <taxon>Archaea</taxon>
        <taxon>Methanobacteriati</taxon>
        <taxon>Methanobacteriota</taxon>
        <taxon>Archaeoglobi</taxon>
        <taxon>Archaeoglobales</taxon>
        <taxon>Archaeoglobaceae</taxon>
        <taxon>Archaeoglobus</taxon>
    </lineage>
</organism>
<evidence type="ECO:0000256" key="1">
    <source>
        <dbReference type="ARBA" id="ARBA00009235"/>
    </source>
</evidence>
<keyword evidence="4" id="KW-1185">Reference proteome</keyword>
<dbReference type="eggNOG" id="arCOG00068">
    <property type="taxonomic scope" value="Archaea"/>
</dbReference>
<dbReference type="InterPro" id="IPR046348">
    <property type="entry name" value="SIS_dom_sf"/>
</dbReference>
<keyword evidence="3" id="KW-0413">Isomerase</keyword>
<evidence type="ECO:0000313" key="3">
    <source>
        <dbReference type="EMBL" id="ADB57762.1"/>
    </source>
</evidence>
<dbReference type="GO" id="GO:0097367">
    <property type="term" value="F:carbohydrate derivative binding"/>
    <property type="evidence" value="ECO:0007669"/>
    <property type="project" value="InterPro"/>
</dbReference>
<accession>D2RHI7</accession>
<dbReference type="EMBL" id="CP001857">
    <property type="protein sequence ID" value="ADB57762.1"/>
    <property type="molecule type" value="Genomic_DNA"/>
</dbReference>
<name>D2RHI7_ARCPA</name>
<dbReference type="InterPro" id="IPR001347">
    <property type="entry name" value="SIS_dom"/>
</dbReference>
<dbReference type="KEGG" id="apo:Arcpr_0698"/>
<evidence type="ECO:0000313" key="4">
    <source>
        <dbReference type="Proteomes" id="UP000001901"/>
    </source>
</evidence>
<sequence length="206" mass="22976">MDFGDIVVKNAIKIVDFLKVLPKVLEDQKERLNEFVKILKDSKAIHVYGVGRSGAVALCFAIRLKHFEKVLGCKVWWVGDEVREKIEEGDTLIAFSGSGETAEVLIVAERAKNANAKVVAVTSFEDSSLARMADLVIIIPGGLEKRKGWKYLEAQFVGEFYGGGEFELLAYAFQEVLINAIGEYFGIPKDVVIKEHERNSIHRKSS</sequence>
<dbReference type="GeneID" id="8739358"/>
<dbReference type="STRING" id="572546.Arcpr_0698"/>
<dbReference type="PANTHER" id="PTHR43443">
    <property type="entry name" value="3-HEXULOSE-6-PHOSPHATE ISOMERASE"/>
    <property type="match status" value="1"/>
</dbReference>
<dbReference type="OrthoDB" id="350569at2157"/>
<dbReference type="PROSITE" id="PS51464">
    <property type="entry name" value="SIS"/>
    <property type="match status" value="1"/>
</dbReference>
<proteinExistence type="inferred from homology"/>
<evidence type="ECO:0000259" key="2">
    <source>
        <dbReference type="PROSITE" id="PS51464"/>
    </source>
</evidence>
<dbReference type="GO" id="GO:0016853">
    <property type="term" value="F:isomerase activity"/>
    <property type="evidence" value="ECO:0007669"/>
    <property type="project" value="UniProtKB-KW"/>
</dbReference>
<dbReference type="InterPro" id="IPR017552">
    <property type="entry name" value="PHI/rmpB"/>
</dbReference>
<dbReference type="Pfam" id="PF01380">
    <property type="entry name" value="SIS"/>
    <property type="match status" value="1"/>
</dbReference>
<dbReference type="GO" id="GO:1901135">
    <property type="term" value="P:carbohydrate derivative metabolic process"/>
    <property type="evidence" value="ECO:0007669"/>
    <property type="project" value="InterPro"/>
</dbReference>
<dbReference type="AlphaFoldDB" id="D2RHI7"/>
<dbReference type="PaxDb" id="572546-Arcpr_0698"/>
<dbReference type="RefSeq" id="WP_012940098.1">
    <property type="nucleotide sequence ID" value="NC_013741.1"/>
</dbReference>
<dbReference type="Proteomes" id="UP000001901">
    <property type="component" value="Chromosome"/>
</dbReference>
<dbReference type="SUPFAM" id="SSF53697">
    <property type="entry name" value="SIS domain"/>
    <property type="match status" value="1"/>
</dbReference>
<feature type="domain" description="SIS" evidence="2">
    <location>
        <begin position="35"/>
        <end position="187"/>
    </location>
</feature>
<comment type="similarity">
    <text evidence="1">Belongs to the SIS family. PHI subfamily.</text>
</comment>
<gene>
    <name evidence="3" type="ordered locus">Arcpr_0698</name>
</gene>
<reference evidence="3 4" key="1">
    <citation type="journal article" date="2010" name="Stand. Genomic Sci.">
        <title>Complete genome sequence of Archaeoglobus profundus type strain (AV18).</title>
        <authorList>
            <person name="von Jan M."/>
            <person name="Lapidus A."/>
            <person name="Del Rio T.G."/>
            <person name="Copeland A."/>
            <person name="Tice H."/>
            <person name="Cheng J.F."/>
            <person name="Lucas S."/>
            <person name="Chen F."/>
            <person name="Nolan M."/>
            <person name="Goodwin L."/>
            <person name="Han C."/>
            <person name="Pitluck S."/>
            <person name="Liolios K."/>
            <person name="Ivanova N."/>
            <person name="Mavromatis K."/>
            <person name="Ovchinnikova G."/>
            <person name="Chertkov O."/>
            <person name="Pati A."/>
            <person name="Chen A."/>
            <person name="Palaniappan K."/>
            <person name="Land M."/>
            <person name="Hauser L."/>
            <person name="Chang Y.J."/>
            <person name="Jeffries C.D."/>
            <person name="Saunders E."/>
            <person name="Brettin T."/>
            <person name="Detter J.C."/>
            <person name="Chain P."/>
            <person name="Eichinger K."/>
            <person name="Huber H."/>
            <person name="Spring S."/>
            <person name="Rohde M."/>
            <person name="Goker M."/>
            <person name="Wirth R."/>
            <person name="Woyke T."/>
            <person name="Bristow J."/>
            <person name="Eisen J.A."/>
            <person name="Markowitz V."/>
            <person name="Hugenholtz P."/>
            <person name="Kyrpides N.C."/>
            <person name="Klenk H.P."/>
        </authorList>
    </citation>
    <scope>NUCLEOTIDE SEQUENCE [LARGE SCALE GENOMIC DNA]</scope>
    <source>
        <strain evidence="4">DSM 5631 / JCM 9629 / NBRC 100127 / Av18</strain>
    </source>
</reference>
<protein>
    <submittedName>
        <fullName evidence="3">Sugar isomerase (SIS)</fullName>
    </submittedName>
</protein>
<dbReference type="HOGENOM" id="CLU_094236_1_1_2"/>